<reference evidence="3" key="1">
    <citation type="submission" date="2019-09" db="EMBL/GenBank/DDBJ databases">
        <title>Characterisation of the sponge microbiome using genome-centric metagenomics.</title>
        <authorList>
            <person name="Engelberts J.P."/>
            <person name="Robbins S.J."/>
            <person name="De Goeij J.M."/>
            <person name="Aranda M."/>
            <person name="Bell S.C."/>
            <person name="Webster N.S."/>
        </authorList>
    </citation>
    <scope>NUCLEOTIDE SEQUENCE</scope>
    <source>
        <strain evidence="3">SB0664_bin_27</strain>
    </source>
</reference>
<dbReference type="AlphaFoldDB" id="A0A6B0YUM7"/>
<organism evidence="3">
    <name type="scientific">Caldilineaceae bacterium SB0664_bin_27</name>
    <dbReference type="NCBI Taxonomy" id="2605260"/>
    <lineage>
        <taxon>Bacteria</taxon>
        <taxon>Bacillati</taxon>
        <taxon>Chloroflexota</taxon>
        <taxon>Caldilineae</taxon>
        <taxon>Caldilineales</taxon>
        <taxon>Caldilineaceae</taxon>
    </lineage>
</organism>
<evidence type="ECO:0000256" key="1">
    <source>
        <dbReference type="SAM" id="Phobius"/>
    </source>
</evidence>
<evidence type="ECO:0000313" key="3">
    <source>
        <dbReference type="EMBL" id="MXY94814.1"/>
    </source>
</evidence>
<evidence type="ECO:0000259" key="2">
    <source>
        <dbReference type="Pfam" id="PF07593"/>
    </source>
</evidence>
<gene>
    <name evidence="3" type="ORF">F4Y42_15350</name>
</gene>
<dbReference type="Pfam" id="PF07593">
    <property type="entry name" value="UnbV_ASPIC"/>
    <property type="match status" value="1"/>
</dbReference>
<feature type="transmembrane region" description="Helical" evidence="1">
    <location>
        <begin position="149"/>
        <end position="167"/>
    </location>
</feature>
<sequence>MVTLTSQQRLLLFLLPLIVAALLLWIPVRDALEVGFPDAEIYAADVPEGHHWVAFTVPEDDIHVTDGAMLSLVLEFETLEGQIDAANRTAVFDLEENEEVLEMKVLWPDGRTQNFTNVAIDERHELVYPKSINDALAAQWALRGAFFRFWVWTAVAALLILFGLRVLSWAQSQESHA</sequence>
<dbReference type="EMBL" id="VXRG01000127">
    <property type="protein sequence ID" value="MXY94814.1"/>
    <property type="molecule type" value="Genomic_DNA"/>
</dbReference>
<feature type="domain" description="ASPIC/UnbV" evidence="2">
    <location>
        <begin position="89"/>
        <end position="124"/>
    </location>
</feature>
<name>A0A6B0YUM7_9CHLR</name>
<keyword evidence="1" id="KW-0812">Transmembrane</keyword>
<comment type="caution">
    <text evidence="3">The sequence shown here is derived from an EMBL/GenBank/DDBJ whole genome shotgun (WGS) entry which is preliminary data.</text>
</comment>
<keyword evidence="1" id="KW-1133">Transmembrane helix</keyword>
<protein>
    <recommendedName>
        <fullName evidence="2">ASPIC/UnbV domain-containing protein</fullName>
    </recommendedName>
</protein>
<accession>A0A6B0YUM7</accession>
<proteinExistence type="predicted"/>
<keyword evidence="1" id="KW-0472">Membrane</keyword>
<dbReference type="InterPro" id="IPR011519">
    <property type="entry name" value="UnbV_ASPIC"/>
</dbReference>